<name>A0A182WCF6_9DIPT</name>
<dbReference type="InterPro" id="IPR027417">
    <property type="entry name" value="P-loop_NTPase"/>
</dbReference>
<keyword evidence="2" id="KW-0547">Nucleotide-binding</keyword>
<dbReference type="InterPro" id="IPR003578">
    <property type="entry name" value="Small_GTPase_Rho"/>
</dbReference>
<dbReference type="GO" id="GO:0003924">
    <property type="term" value="F:GTPase activity"/>
    <property type="evidence" value="ECO:0007669"/>
    <property type="project" value="InterPro"/>
</dbReference>
<dbReference type="InterPro" id="IPR001806">
    <property type="entry name" value="Small_GTPase"/>
</dbReference>
<dbReference type="GO" id="GO:0007264">
    <property type="term" value="P:small GTPase-mediated signal transduction"/>
    <property type="evidence" value="ECO:0007669"/>
    <property type="project" value="InterPro"/>
</dbReference>
<keyword evidence="6" id="KW-1185">Reference proteome</keyword>
<dbReference type="GO" id="GO:0003006">
    <property type="term" value="P:developmental process involved in reproduction"/>
    <property type="evidence" value="ECO:0007669"/>
    <property type="project" value="UniProtKB-ARBA"/>
</dbReference>
<keyword evidence="4" id="KW-0472">Membrane</keyword>
<keyword evidence="3" id="KW-0342">GTP-binding</keyword>
<dbReference type="FunFam" id="3.40.50.300:FF:002060">
    <property type="entry name" value="Rho family GTPase"/>
    <property type="match status" value="1"/>
</dbReference>
<dbReference type="InterPro" id="IPR005225">
    <property type="entry name" value="Small_GTP-bd"/>
</dbReference>
<dbReference type="PROSITE" id="PS51421">
    <property type="entry name" value="RAS"/>
    <property type="match status" value="1"/>
</dbReference>
<dbReference type="GO" id="GO:0016020">
    <property type="term" value="C:membrane"/>
    <property type="evidence" value="ECO:0007669"/>
    <property type="project" value="UniProtKB-SubCell"/>
</dbReference>
<dbReference type="Gene3D" id="3.40.50.300">
    <property type="entry name" value="P-loop containing nucleotide triphosphate hydrolases"/>
    <property type="match status" value="1"/>
</dbReference>
<sequence length="218" mass="24772">MLCNGQARHCVAVRKGVLRLYLHENMTAHIFNIVVVGDGAVGKTCLLHAYTDKSFKNFYEPTIYDKESIEMILDGQKYTIQLHDTAGQEEYDKIRQQFYKRAHCFLLCYSIDNRISFENVSTKWMPEIRTDPPVPIVLLGTKLDTRKGKNNEVSTAEGERLKRTINANSFVECSAKDYRNVELAIEESVRACLMGVPEPEPDDNCACLQGFDCFGCLT</sequence>
<proteinExistence type="predicted"/>
<dbReference type="PANTHER" id="PTHR24072">
    <property type="entry name" value="RHO FAMILY GTPASE"/>
    <property type="match status" value="1"/>
</dbReference>
<organism evidence="5 6">
    <name type="scientific">Anopheles minimus</name>
    <dbReference type="NCBI Taxonomy" id="112268"/>
    <lineage>
        <taxon>Eukaryota</taxon>
        <taxon>Metazoa</taxon>
        <taxon>Ecdysozoa</taxon>
        <taxon>Arthropoda</taxon>
        <taxon>Hexapoda</taxon>
        <taxon>Insecta</taxon>
        <taxon>Pterygota</taxon>
        <taxon>Neoptera</taxon>
        <taxon>Endopterygota</taxon>
        <taxon>Diptera</taxon>
        <taxon>Nematocera</taxon>
        <taxon>Culicoidea</taxon>
        <taxon>Culicidae</taxon>
        <taxon>Anophelinae</taxon>
        <taxon>Anopheles</taxon>
    </lineage>
</organism>
<evidence type="ECO:0000256" key="1">
    <source>
        <dbReference type="ARBA" id="ARBA00004370"/>
    </source>
</evidence>
<dbReference type="GO" id="GO:0001667">
    <property type="term" value="P:ameboidal-type cell migration"/>
    <property type="evidence" value="ECO:0007669"/>
    <property type="project" value="UniProtKB-ARBA"/>
</dbReference>
<dbReference type="SMART" id="SM00174">
    <property type="entry name" value="RHO"/>
    <property type="match status" value="1"/>
</dbReference>
<dbReference type="AlphaFoldDB" id="A0A182WCF6"/>
<dbReference type="PROSITE" id="PS51420">
    <property type="entry name" value="RHO"/>
    <property type="match status" value="1"/>
</dbReference>
<reference evidence="6" key="1">
    <citation type="submission" date="2013-03" db="EMBL/GenBank/DDBJ databases">
        <title>The Genome Sequence of Anopheles minimus MINIMUS1.</title>
        <authorList>
            <consortium name="The Broad Institute Genomics Platform"/>
            <person name="Neafsey D.E."/>
            <person name="Walton C."/>
            <person name="Walker B."/>
            <person name="Young S.K."/>
            <person name="Zeng Q."/>
            <person name="Gargeya S."/>
            <person name="Fitzgerald M."/>
            <person name="Haas B."/>
            <person name="Abouelleil A."/>
            <person name="Allen A.W."/>
            <person name="Alvarado L."/>
            <person name="Arachchi H.M."/>
            <person name="Berlin A.M."/>
            <person name="Chapman S.B."/>
            <person name="Gainer-Dewar J."/>
            <person name="Goldberg J."/>
            <person name="Griggs A."/>
            <person name="Gujja S."/>
            <person name="Hansen M."/>
            <person name="Howarth C."/>
            <person name="Imamovic A."/>
            <person name="Ireland A."/>
            <person name="Larimer J."/>
            <person name="McCowan C."/>
            <person name="Murphy C."/>
            <person name="Pearson M."/>
            <person name="Poon T.W."/>
            <person name="Priest M."/>
            <person name="Roberts A."/>
            <person name="Saif S."/>
            <person name="Shea T."/>
            <person name="Sisk P."/>
            <person name="Sykes S."/>
            <person name="Wortman J."/>
            <person name="Nusbaum C."/>
            <person name="Birren B."/>
        </authorList>
    </citation>
    <scope>NUCLEOTIDE SEQUENCE [LARGE SCALE GENOMIC DNA]</scope>
    <source>
        <strain evidence="6">MINIMUS1</strain>
    </source>
</reference>
<evidence type="ECO:0000256" key="2">
    <source>
        <dbReference type="ARBA" id="ARBA00022741"/>
    </source>
</evidence>
<dbReference type="GO" id="GO:0035099">
    <property type="term" value="P:hemocyte migration"/>
    <property type="evidence" value="ECO:0007669"/>
    <property type="project" value="UniProtKB-ARBA"/>
</dbReference>
<evidence type="ECO:0000313" key="5">
    <source>
        <dbReference type="EnsemblMetazoa" id="AMIN008041-PA"/>
    </source>
</evidence>
<protein>
    <submittedName>
        <fullName evidence="5">Uncharacterized protein</fullName>
    </submittedName>
</protein>
<dbReference type="PRINTS" id="PR00449">
    <property type="entry name" value="RASTRNSFRMNG"/>
</dbReference>
<dbReference type="EnsemblMetazoa" id="AMIN008041-RA">
    <property type="protein sequence ID" value="AMIN008041-PA"/>
    <property type="gene ID" value="AMIN008041"/>
</dbReference>
<reference evidence="5" key="2">
    <citation type="submission" date="2020-05" db="UniProtKB">
        <authorList>
            <consortium name="EnsemblMetazoa"/>
        </authorList>
    </citation>
    <scope>IDENTIFICATION</scope>
    <source>
        <strain evidence="5">MINIMUS1</strain>
    </source>
</reference>
<dbReference type="SMART" id="SM00176">
    <property type="entry name" value="RAN"/>
    <property type="match status" value="1"/>
</dbReference>
<dbReference type="GO" id="GO:0035006">
    <property type="term" value="P:melanization defense response"/>
    <property type="evidence" value="ECO:0007669"/>
    <property type="project" value="UniProtKB-ARBA"/>
</dbReference>
<evidence type="ECO:0000256" key="3">
    <source>
        <dbReference type="ARBA" id="ARBA00023134"/>
    </source>
</evidence>
<dbReference type="Pfam" id="PF00071">
    <property type="entry name" value="Ras"/>
    <property type="match status" value="1"/>
</dbReference>
<evidence type="ECO:0000313" key="6">
    <source>
        <dbReference type="Proteomes" id="UP000075920"/>
    </source>
</evidence>
<dbReference type="STRING" id="112268.A0A182WCF6"/>
<dbReference type="VEuPathDB" id="VectorBase:AMIN008041"/>
<dbReference type="GO" id="GO:0005525">
    <property type="term" value="F:GTP binding"/>
    <property type="evidence" value="ECO:0007669"/>
    <property type="project" value="UniProtKB-KW"/>
</dbReference>
<comment type="subcellular location">
    <subcellularLocation>
        <location evidence="1">Membrane</location>
    </subcellularLocation>
</comment>
<dbReference type="CDD" id="cd00157">
    <property type="entry name" value="Rho"/>
    <property type="match status" value="1"/>
</dbReference>
<dbReference type="SMART" id="SM00173">
    <property type="entry name" value="RAS"/>
    <property type="match status" value="1"/>
</dbReference>
<dbReference type="GO" id="GO:0022412">
    <property type="term" value="P:cellular process involved in reproduction in multicellular organism"/>
    <property type="evidence" value="ECO:0007669"/>
    <property type="project" value="UniProtKB-ARBA"/>
</dbReference>
<dbReference type="Proteomes" id="UP000075920">
    <property type="component" value="Unassembled WGS sequence"/>
</dbReference>
<accession>A0A182WCF6</accession>
<dbReference type="PROSITE" id="PS51419">
    <property type="entry name" value="RAB"/>
    <property type="match status" value="1"/>
</dbReference>
<dbReference type="SMART" id="SM00175">
    <property type="entry name" value="RAB"/>
    <property type="match status" value="1"/>
</dbReference>
<evidence type="ECO:0000256" key="4">
    <source>
        <dbReference type="ARBA" id="ARBA00023136"/>
    </source>
</evidence>
<dbReference type="SUPFAM" id="SSF52540">
    <property type="entry name" value="P-loop containing nucleoside triphosphate hydrolases"/>
    <property type="match status" value="1"/>
</dbReference>
<dbReference type="NCBIfam" id="TIGR00231">
    <property type="entry name" value="small_GTP"/>
    <property type="match status" value="1"/>
</dbReference>